<feature type="compositionally biased region" description="Polar residues" evidence="8">
    <location>
        <begin position="153"/>
        <end position="163"/>
    </location>
</feature>
<feature type="compositionally biased region" description="Low complexity" evidence="8">
    <location>
        <begin position="292"/>
        <end position="312"/>
    </location>
</feature>
<evidence type="ECO:0000256" key="1">
    <source>
        <dbReference type="ARBA" id="ARBA00004173"/>
    </source>
</evidence>
<keyword evidence="10" id="KW-1185">Reference proteome</keyword>
<feature type="compositionally biased region" description="Low complexity" evidence="8">
    <location>
        <begin position="262"/>
        <end position="282"/>
    </location>
</feature>
<feature type="region of interest" description="Disordered" evidence="8">
    <location>
        <begin position="947"/>
        <end position="972"/>
    </location>
</feature>
<dbReference type="EMBL" id="JAGSYN010000185">
    <property type="protein sequence ID" value="KAG7662020.1"/>
    <property type="molecule type" value="Genomic_DNA"/>
</dbReference>
<name>A0A8J5QSL1_9ASCO</name>
<keyword evidence="6" id="KW-0496">Mitochondrion</keyword>
<feature type="compositionally biased region" description="Low complexity" evidence="8">
    <location>
        <begin position="322"/>
        <end position="345"/>
    </location>
</feature>
<dbReference type="GeneID" id="73471208"/>
<dbReference type="Proteomes" id="UP000694255">
    <property type="component" value="Unassembled WGS sequence"/>
</dbReference>
<evidence type="ECO:0000256" key="5">
    <source>
        <dbReference type="ARBA" id="ARBA00022679"/>
    </source>
</evidence>
<evidence type="ECO:0000256" key="2">
    <source>
        <dbReference type="ARBA" id="ARBA00005891"/>
    </source>
</evidence>
<comment type="catalytic activity">
    <reaction evidence="7">
        <text>L-arginyl-[protein] + 2 S-adenosyl-L-methionine = N(omega),N(omega)'-dimethyl-L-arginyl-[protein] + 2 S-adenosyl-L-homocysteine + 2 H(+)</text>
        <dbReference type="Rhea" id="RHEA:48108"/>
        <dbReference type="Rhea" id="RHEA-COMP:10532"/>
        <dbReference type="Rhea" id="RHEA-COMP:11992"/>
        <dbReference type="ChEBI" id="CHEBI:15378"/>
        <dbReference type="ChEBI" id="CHEBI:29965"/>
        <dbReference type="ChEBI" id="CHEBI:57856"/>
        <dbReference type="ChEBI" id="CHEBI:59789"/>
        <dbReference type="ChEBI" id="CHEBI:88221"/>
        <dbReference type="EC" id="2.1.1.320"/>
    </reaction>
</comment>
<evidence type="ECO:0000256" key="8">
    <source>
        <dbReference type="SAM" id="MobiDB-lite"/>
    </source>
</evidence>
<protein>
    <recommendedName>
        <fullName evidence="3">type II protein arginine methyltransferase</fullName>
        <ecNumber evidence="3">2.1.1.320</ecNumber>
    </recommendedName>
</protein>
<feature type="compositionally biased region" description="Low complexity" evidence="8">
    <location>
        <begin position="202"/>
        <end position="224"/>
    </location>
</feature>
<evidence type="ECO:0000256" key="4">
    <source>
        <dbReference type="ARBA" id="ARBA00022603"/>
    </source>
</evidence>
<dbReference type="GO" id="GO:0005739">
    <property type="term" value="C:mitochondrion"/>
    <property type="evidence" value="ECO:0007669"/>
    <property type="project" value="UniProtKB-SubCell"/>
</dbReference>
<evidence type="ECO:0000313" key="10">
    <source>
        <dbReference type="Proteomes" id="UP000694255"/>
    </source>
</evidence>
<evidence type="ECO:0000256" key="6">
    <source>
        <dbReference type="ARBA" id="ARBA00023128"/>
    </source>
</evidence>
<feature type="compositionally biased region" description="Low complexity" evidence="8">
    <location>
        <begin position="164"/>
        <end position="194"/>
    </location>
</feature>
<feature type="compositionally biased region" description="Low complexity" evidence="8">
    <location>
        <begin position="484"/>
        <end position="498"/>
    </location>
</feature>
<feature type="non-terminal residue" evidence="9">
    <location>
        <position position="1"/>
    </location>
</feature>
<feature type="region of interest" description="Disordered" evidence="8">
    <location>
        <begin position="101"/>
        <end position="509"/>
    </location>
</feature>
<dbReference type="GO" id="GO:0035243">
    <property type="term" value="F:protein-arginine omega-N symmetric methyltransferase activity"/>
    <property type="evidence" value="ECO:0007669"/>
    <property type="project" value="UniProtKB-EC"/>
</dbReference>
<feature type="compositionally biased region" description="Basic and acidic residues" evidence="8">
    <location>
        <begin position="373"/>
        <end position="385"/>
    </location>
</feature>
<comment type="subcellular location">
    <subcellularLocation>
        <location evidence="1">Mitochondrion</location>
    </subcellularLocation>
</comment>
<feature type="compositionally biased region" description="Polar residues" evidence="8">
    <location>
        <begin position="427"/>
        <end position="446"/>
    </location>
</feature>
<comment type="similarity">
    <text evidence="2">Belongs to the NDUFAF7 family.</text>
</comment>
<dbReference type="RefSeq" id="XP_049262253.1">
    <property type="nucleotide sequence ID" value="XM_049408364.1"/>
</dbReference>
<evidence type="ECO:0000313" key="9">
    <source>
        <dbReference type="EMBL" id="KAG7662020.1"/>
    </source>
</evidence>
<keyword evidence="4" id="KW-0489">Methyltransferase</keyword>
<comment type="caution">
    <text evidence="9">The sequence shown here is derived from an EMBL/GenBank/DDBJ whole genome shotgun (WGS) entry which is preliminary data.</text>
</comment>
<feature type="compositionally biased region" description="Polar residues" evidence="8">
    <location>
        <begin position="106"/>
        <end position="115"/>
    </location>
</feature>
<sequence length="1367" mass="150788">TNVPAGFVPFAEVFMDVRNGVQNRVRYLDQYQCVGSYYVTNNSQDILWSPYKNDSPGGNGQQVVVVTQTYTGSTTQLTTMPIDTGIGTITIVVQVPIPTVTTTSTRNGPHTTITVTAPPGETASVIDLIPEETPTSSSVESTELPSSTEDQDSSTITDESTNFSSSTEESSSIESSTSETEQSSSTVTTEQSSTSEEEESSSIESSTSETEQSSSTVTTEQSSTSEEEESSSIESSTSETEQSSSTVTTEQSSTSEEEESSSIESPTSETEQPSSIVTTEESSTSEEEESSSSESSTSESEQSSSIVTTEESSTSEEEESSSIEPSTSETQQSSSIVTTEQSSTSEGEESSMESTTSETEQSSSIATTEESSTSEKEESSSREESDQSSTTSKEESSASEGNGESSSEGFTETSTEPSTSHESQTSPDISTEPSSSQSEHQSIRGMSSTGVPSSNMSTSSSLARLSDISSTALESSHKTESSETESTSCPTCTSSAESPHSLPQSSLNESSNILSISAGSPLVTSTDQLPNSPDSHTYMLSSRIAEGYTSVTVVVLPSAYCPTCTIPIPPFVNSSIPVTSTTLKTSSSLLTSREISQVETDRRTKHSNSCASCSHEYSSCLTCNQESHGSTKDFNTEVIDTRIIAVETTTFPEPNSGEIPNNLKTKTVTLLGTITEYHTIPKSRTAIGEFHRSTILGGSSNEALGSSIDASHSEKSVSSKPSESTIVPVITYDGSASKYRHFAVWSEVTMIVIRKPANNSCRLILQRRYLFKGLKNVTTGLQIYRKKDDNEGFHHEYSIRPDTYAFKVSGSNDSLRSITSKPKKVAFPDLGAPHPLQQQDDNSNPGFNAIEYIYRKSTNYPFGNKTPQQVFDSYPLTNSDKLARLTNRPTRVKMSTSDFIEDSLYNPNYGYFSKEVEIYQPDTPFDYKNIKDIDQFIDNWQKSYSKYDQKDHQSQQQQQQQSAPPQLLEQKSSGSKLANRALQIHKMDLEATKGQIQTTKKSLQLWHTPTELFQPHYGEALARYILVNYKLNGNYPYEDLIIYEMGGGNGTLMCNILNYIRKNQPDIYARTKYKIIEISSQLAAKQMKQALNNKLASHGLDSSKLEIYNKSIFKWDKVVTEPCFFIALEVFDNFAHDLIRYDNLTGQPFEGKVLIDEHGDFYEFFTPELSYYSNAYLNLRESGSLSILDESNSIRGKMETIKSVIPFLTDKDKIHPLLHSSTKLKMKNSILPFKDNLTPGEFIPTRLLHFFHILKHRFPNHSLLCSDFNYLPKTIPGVYNGPVVQTVLKDRTVDVTTYMVHQGFFDIMFATDFNIASELYKQVTGKVPRVESHREFLDQWADTEATTTKTGENPMLDFYRNVSFMVS</sequence>
<evidence type="ECO:0000256" key="7">
    <source>
        <dbReference type="ARBA" id="ARBA00048612"/>
    </source>
</evidence>
<keyword evidence="5" id="KW-0808">Transferase</keyword>
<dbReference type="PANTHER" id="PTHR12049">
    <property type="entry name" value="PROTEIN ARGININE METHYLTRANSFERASE NDUFAF7, MITOCHONDRIAL"/>
    <property type="match status" value="1"/>
</dbReference>
<feature type="compositionally biased region" description="Low complexity" evidence="8">
    <location>
        <begin position="447"/>
        <end position="471"/>
    </location>
</feature>
<dbReference type="InterPro" id="IPR003788">
    <property type="entry name" value="NDUFAF7"/>
</dbReference>
<dbReference type="OrthoDB" id="17415at2759"/>
<accession>A0A8J5QSL1</accession>
<feature type="compositionally biased region" description="Low complexity" evidence="8">
    <location>
        <begin position="352"/>
        <end position="371"/>
    </location>
</feature>
<feature type="compositionally biased region" description="Low complexity" evidence="8">
    <location>
        <begin position="398"/>
        <end position="426"/>
    </location>
</feature>
<feature type="compositionally biased region" description="Low complexity" evidence="8">
    <location>
        <begin position="232"/>
        <end position="254"/>
    </location>
</feature>
<dbReference type="EC" id="2.1.1.320" evidence="3"/>
<evidence type="ECO:0000256" key="3">
    <source>
        <dbReference type="ARBA" id="ARBA00011935"/>
    </source>
</evidence>
<dbReference type="Pfam" id="PF02636">
    <property type="entry name" value="Methyltransf_28"/>
    <property type="match status" value="1"/>
</dbReference>
<dbReference type="GO" id="GO:0032259">
    <property type="term" value="P:methylation"/>
    <property type="evidence" value="ECO:0007669"/>
    <property type="project" value="UniProtKB-KW"/>
</dbReference>
<feature type="compositionally biased region" description="Low complexity" evidence="8">
    <location>
        <begin position="131"/>
        <end position="148"/>
    </location>
</feature>
<organism evidence="9 10">
    <name type="scientific">[Candida] subhashii</name>
    <dbReference type="NCBI Taxonomy" id="561895"/>
    <lineage>
        <taxon>Eukaryota</taxon>
        <taxon>Fungi</taxon>
        <taxon>Dikarya</taxon>
        <taxon>Ascomycota</taxon>
        <taxon>Saccharomycotina</taxon>
        <taxon>Pichiomycetes</taxon>
        <taxon>Debaryomycetaceae</taxon>
        <taxon>Spathaspora</taxon>
    </lineage>
</organism>
<dbReference type="PANTHER" id="PTHR12049:SF5">
    <property type="entry name" value="PROTEIN ARGININE METHYLTRANSFERASE NDUFAF7 HOMOLOG, MITOCHONDRIAL"/>
    <property type="match status" value="1"/>
</dbReference>
<proteinExistence type="inferred from homology"/>
<gene>
    <name evidence="9" type="ORF">J8A68_004408</name>
</gene>
<reference evidence="9 10" key="1">
    <citation type="journal article" date="2021" name="DNA Res.">
        <title>Genome analysis of Candida subhashii reveals its hybrid nature and dual mitochondrial genome conformations.</title>
        <authorList>
            <person name="Mixao V."/>
            <person name="Hegedusova E."/>
            <person name="Saus E."/>
            <person name="Pryszcz L.P."/>
            <person name="Cillingova A."/>
            <person name="Nosek J."/>
            <person name="Gabaldon T."/>
        </authorList>
    </citation>
    <scope>NUCLEOTIDE SEQUENCE [LARGE SCALE GENOMIC DNA]</scope>
    <source>
        <strain evidence="9 10">CBS 10753</strain>
    </source>
</reference>